<gene>
    <name evidence="1" type="ORF">BROSI_A3455</name>
</gene>
<evidence type="ECO:0000313" key="2">
    <source>
        <dbReference type="Proteomes" id="UP000032309"/>
    </source>
</evidence>
<dbReference type="RefSeq" id="WP_052564864.1">
    <property type="nucleotide sequence ID" value="NZ_BAFN01000001.1"/>
</dbReference>
<comment type="caution">
    <text evidence="1">The sequence shown here is derived from an EMBL/GenBank/DDBJ whole genome shotgun (WGS) entry which is preliminary data.</text>
</comment>
<protein>
    <submittedName>
        <fullName evidence="1">Uncharacterized protein</fullName>
    </submittedName>
</protein>
<name>A0ABQ0K1T1_9BACT</name>
<reference evidence="2" key="1">
    <citation type="journal article" date="2015" name="Genome Announc.">
        <title>Draft Genome Sequence of an Anaerobic Ammonium-Oxidizing Bacterium, "Candidatus Brocadia sinica".</title>
        <authorList>
            <person name="Oshiki M."/>
            <person name="Shinyako-Hata K."/>
            <person name="Satoh H."/>
            <person name="Okabe S."/>
        </authorList>
    </citation>
    <scope>NUCLEOTIDE SEQUENCE [LARGE SCALE GENOMIC DNA]</scope>
    <source>
        <strain evidence="2">JPN1</strain>
    </source>
</reference>
<dbReference type="Proteomes" id="UP000032309">
    <property type="component" value="Unassembled WGS sequence"/>
</dbReference>
<organism evidence="1 2">
    <name type="scientific">Candidatus Brocadia sinica JPN1</name>
    <dbReference type="NCBI Taxonomy" id="1197129"/>
    <lineage>
        <taxon>Bacteria</taxon>
        <taxon>Pseudomonadati</taxon>
        <taxon>Planctomycetota</taxon>
        <taxon>Candidatus Brocadiia</taxon>
        <taxon>Candidatus Brocadiales</taxon>
        <taxon>Candidatus Brocadiaceae</taxon>
        <taxon>Candidatus Brocadia</taxon>
    </lineage>
</organism>
<keyword evidence="2" id="KW-1185">Reference proteome</keyword>
<accession>A0ABQ0K1T1</accession>
<dbReference type="EMBL" id="BAFN01000001">
    <property type="protein sequence ID" value="GAN34911.1"/>
    <property type="molecule type" value="Genomic_DNA"/>
</dbReference>
<evidence type="ECO:0000313" key="1">
    <source>
        <dbReference type="EMBL" id="GAN34911.1"/>
    </source>
</evidence>
<sequence>MADKVLSINQQDEIGLRVNFLKEVFHILSEATPLKNLTLGDFETMLWDAERKLMEVKDILSGKDIVRQDAEVMVGIS</sequence>
<proteinExistence type="predicted"/>